<feature type="compositionally biased region" description="Polar residues" evidence="1">
    <location>
        <begin position="217"/>
        <end position="226"/>
    </location>
</feature>
<dbReference type="GeneID" id="91098746"/>
<keyword evidence="3" id="KW-1185">Reference proteome</keyword>
<dbReference type="RefSeq" id="XP_066079874.1">
    <property type="nucleotide sequence ID" value="XM_066223777.1"/>
</dbReference>
<gene>
    <name evidence="2" type="ORF">L201_008078</name>
</gene>
<proteinExistence type="predicted"/>
<feature type="region of interest" description="Disordered" evidence="1">
    <location>
        <begin position="159"/>
        <end position="234"/>
    </location>
</feature>
<dbReference type="Proteomes" id="UP001355207">
    <property type="component" value="Chromosome 11"/>
</dbReference>
<feature type="compositionally biased region" description="Acidic residues" evidence="1">
    <location>
        <begin position="161"/>
        <end position="212"/>
    </location>
</feature>
<accession>A0AAX4K6D1</accession>
<evidence type="ECO:0000313" key="2">
    <source>
        <dbReference type="EMBL" id="WWC93112.1"/>
    </source>
</evidence>
<feature type="region of interest" description="Disordered" evidence="1">
    <location>
        <begin position="1"/>
        <end position="45"/>
    </location>
</feature>
<evidence type="ECO:0000256" key="1">
    <source>
        <dbReference type="SAM" id="MobiDB-lite"/>
    </source>
</evidence>
<reference evidence="2 3" key="1">
    <citation type="submission" date="2024-01" db="EMBL/GenBank/DDBJ databases">
        <title>Comparative genomics of Cryptococcus and Kwoniella reveals pathogenesis evolution and contrasting modes of karyotype evolution via chromosome fusion or intercentromeric recombination.</title>
        <authorList>
            <person name="Coelho M.A."/>
            <person name="David-Palma M."/>
            <person name="Shea T."/>
            <person name="Bowers K."/>
            <person name="McGinley-Smith S."/>
            <person name="Mohammad A.W."/>
            <person name="Gnirke A."/>
            <person name="Yurkov A.M."/>
            <person name="Nowrousian M."/>
            <person name="Sun S."/>
            <person name="Cuomo C.A."/>
            <person name="Heitman J."/>
        </authorList>
    </citation>
    <scope>NUCLEOTIDE SEQUENCE [LARGE SCALE GENOMIC DNA]</scope>
    <source>
        <strain evidence="2 3">CBS 6074</strain>
    </source>
</reference>
<evidence type="ECO:0000313" key="3">
    <source>
        <dbReference type="Proteomes" id="UP001355207"/>
    </source>
</evidence>
<dbReference type="AlphaFoldDB" id="A0AAX4K6D1"/>
<dbReference type="Pfam" id="PF11312">
    <property type="entry name" value="Methyltransf_34"/>
    <property type="match status" value="1"/>
</dbReference>
<sequence length="464" mass="52935">MTFRSRSGGPVKKRGPKKQTHTRKLHHPPPPKDKETEEEEDKPKVAKAIELAPLPNALESGPFNPPDTEILALLNRSLNETLSSDEFIPTIQKIKSLLYEKKWLQVFESQDEFLLESYTGRWVPSRICCFRELMDKLVKDVFTGIDQDSLELIMRNLQLEDKDDEEEEEENEDEEGNDSGSEDGDIAEDKDKDEDDNDEENEEEDEDDEGAKDEETSNQAESSTHANQKHHNILSLGGGAGSELLAISALIRSVLIQKPQSHPRFTWTGIDIGNWSNVLMKLEDTVKSDWKIDESILEIDYIQANLLSSSSIFKTTSPPNPAISAPTKTIDILTKTLIDKPPKLITLFFTLTELLTQNRSKTLSLLNKITENVSPGTLFLIVDSASDISDFELGSSQRKYPIYMIIDALLLSPSPTKQDKSKNWKKLKSENSRWFRFNDSTINNISWKVKLENTRYWYRLYQKI</sequence>
<evidence type="ECO:0008006" key="4">
    <source>
        <dbReference type="Google" id="ProtNLM"/>
    </source>
</evidence>
<feature type="compositionally biased region" description="Basic residues" evidence="1">
    <location>
        <begin position="11"/>
        <end position="29"/>
    </location>
</feature>
<protein>
    <recommendedName>
        <fullName evidence="4">Cytoplasmic protein</fullName>
    </recommendedName>
</protein>
<name>A0AAX4K6D1_9TREE</name>
<dbReference type="InterPro" id="IPR021463">
    <property type="entry name" value="Methyltransf_34"/>
</dbReference>
<organism evidence="2 3">
    <name type="scientific">Kwoniella dendrophila CBS 6074</name>
    <dbReference type="NCBI Taxonomy" id="1295534"/>
    <lineage>
        <taxon>Eukaryota</taxon>
        <taxon>Fungi</taxon>
        <taxon>Dikarya</taxon>
        <taxon>Basidiomycota</taxon>
        <taxon>Agaricomycotina</taxon>
        <taxon>Tremellomycetes</taxon>
        <taxon>Tremellales</taxon>
        <taxon>Cryptococcaceae</taxon>
        <taxon>Kwoniella</taxon>
    </lineage>
</organism>
<dbReference type="EMBL" id="CP144108">
    <property type="protein sequence ID" value="WWC93112.1"/>
    <property type="molecule type" value="Genomic_DNA"/>
</dbReference>